<evidence type="ECO:0000313" key="1">
    <source>
        <dbReference type="EMBL" id="GAV60565.1"/>
    </source>
</evidence>
<protein>
    <recommendedName>
        <fullName evidence="3">Retrotransposon gag domain-containing protein</fullName>
    </recommendedName>
</protein>
<reference evidence="2" key="1">
    <citation type="submission" date="2016-04" db="EMBL/GenBank/DDBJ databases">
        <title>Cephalotus genome sequencing.</title>
        <authorList>
            <person name="Fukushima K."/>
            <person name="Hasebe M."/>
            <person name="Fang X."/>
        </authorList>
    </citation>
    <scope>NUCLEOTIDE SEQUENCE [LARGE SCALE GENOMIC DNA]</scope>
    <source>
        <strain evidence="2">cv. St1</strain>
    </source>
</reference>
<sequence length="166" mass="19056">MDAIRERLRRLELLVGEPQVEDVADNLTPRLEDLVAGVTVIQNSHNELLGKTDERFKQVVLDMISFTDELRKSVELNREDISLLKKAFHGGLSRAEGASNKFRVPEPKQFSGKQDAKELENFLWDMESYFQATRVPEEEKVSITSMYLAGDAKLWWRTRVQDDASS</sequence>
<dbReference type="Proteomes" id="UP000187406">
    <property type="component" value="Unassembled WGS sequence"/>
</dbReference>
<gene>
    <name evidence="1" type="ORF">CFOL_v3_04095</name>
</gene>
<dbReference type="OrthoDB" id="786614at2759"/>
<name>A0A1Q3AY46_CEPFO</name>
<keyword evidence="2" id="KW-1185">Reference proteome</keyword>
<proteinExistence type="predicted"/>
<feature type="non-terminal residue" evidence="1">
    <location>
        <position position="166"/>
    </location>
</feature>
<dbReference type="EMBL" id="BDDD01000156">
    <property type="protein sequence ID" value="GAV60565.1"/>
    <property type="molecule type" value="Genomic_DNA"/>
</dbReference>
<comment type="caution">
    <text evidence="1">The sequence shown here is derived from an EMBL/GenBank/DDBJ whole genome shotgun (WGS) entry which is preliminary data.</text>
</comment>
<evidence type="ECO:0008006" key="3">
    <source>
        <dbReference type="Google" id="ProtNLM"/>
    </source>
</evidence>
<evidence type="ECO:0000313" key="2">
    <source>
        <dbReference type="Proteomes" id="UP000187406"/>
    </source>
</evidence>
<organism evidence="1 2">
    <name type="scientific">Cephalotus follicularis</name>
    <name type="common">Albany pitcher plant</name>
    <dbReference type="NCBI Taxonomy" id="3775"/>
    <lineage>
        <taxon>Eukaryota</taxon>
        <taxon>Viridiplantae</taxon>
        <taxon>Streptophyta</taxon>
        <taxon>Embryophyta</taxon>
        <taxon>Tracheophyta</taxon>
        <taxon>Spermatophyta</taxon>
        <taxon>Magnoliopsida</taxon>
        <taxon>eudicotyledons</taxon>
        <taxon>Gunneridae</taxon>
        <taxon>Pentapetalae</taxon>
        <taxon>rosids</taxon>
        <taxon>fabids</taxon>
        <taxon>Oxalidales</taxon>
        <taxon>Cephalotaceae</taxon>
        <taxon>Cephalotus</taxon>
    </lineage>
</organism>
<dbReference type="AlphaFoldDB" id="A0A1Q3AY46"/>
<dbReference type="InParanoid" id="A0A1Q3AY46"/>
<dbReference type="STRING" id="3775.A0A1Q3AY46"/>
<accession>A0A1Q3AY46</accession>